<name>A0A5P8M8Q5_9LACO</name>
<sequence>MRRITPAPAVTMMRGISSMTNEQEAPKKSNKLQLNPAEKKMTKRLFWRNMWLGYAMSYTRQQGVAWDWVHAPIYKEIYKDDPDKFWEAMKRNMEFYNTTPNMNGIVSGLAVSMEQENAKAPEGTFDTAGISGMKIGLMGPMAGIGDTFFAGVWSLILSGIGISFAKAGNMAVLLLSIVGLIPVIAVRWYGQKYSYKLGSKYISKAVQDGLMTMFTKATSIVGVTVVGGMIASLVKFPLVFKTKINGNEFALQKIFDQIMPGILPLILSITCFVLLRKGKNPVLVLVGVVALGFLLTFLGITGA</sequence>
<feature type="transmembrane region" description="Helical" evidence="1">
    <location>
        <begin position="254"/>
        <end position="275"/>
    </location>
</feature>
<organism evidence="2 3">
    <name type="scientific">Schleiferilactobacillus harbinensis</name>
    <dbReference type="NCBI Taxonomy" id="304207"/>
    <lineage>
        <taxon>Bacteria</taxon>
        <taxon>Bacillati</taxon>
        <taxon>Bacillota</taxon>
        <taxon>Bacilli</taxon>
        <taxon>Lactobacillales</taxon>
        <taxon>Lactobacillaceae</taxon>
        <taxon>Schleiferilactobacillus</taxon>
    </lineage>
</organism>
<gene>
    <name evidence="2" type="ORF">D1010_15610</name>
</gene>
<feature type="transmembrane region" description="Helical" evidence="1">
    <location>
        <begin position="210"/>
        <end position="234"/>
    </location>
</feature>
<keyword evidence="1" id="KW-0472">Membrane</keyword>
<feature type="transmembrane region" description="Helical" evidence="1">
    <location>
        <begin position="143"/>
        <end position="164"/>
    </location>
</feature>
<evidence type="ECO:0000313" key="3">
    <source>
        <dbReference type="Proteomes" id="UP000326779"/>
    </source>
</evidence>
<evidence type="ECO:0000256" key="1">
    <source>
        <dbReference type="SAM" id="Phobius"/>
    </source>
</evidence>
<dbReference type="GO" id="GO:0005886">
    <property type="term" value="C:plasma membrane"/>
    <property type="evidence" value="ECO:0007669"/>
    <property type="project" value="TreeGrafter"/>
</dbReference>
<feature type="transmembrane region" description="Helical" evidence="1">
    <location>
        <begin position="282"/>
        <end position="300"/>
    </location>
</feature>
<dbReference type="InterPro" id="IPR050303">
    <property type="entry name" value="GatZ_KbaZ_carbometab"/>
</dbReference>
<dbReference type="PANTHER" id="PTHR32502:SF23">
    <property type="entry name" value="TRANSPORT PROTEIN, PTS SYSTEM"/>
    <property type="match status" value="1"/>
</dbReference>
<dbReference type="EMBL" id="CP045143">
    <property type="protein sequence ID" value="QFR24684.1"/>
    <property type="molecule type" value="Genomic_DNA"/>
</dbReference>
<dbReference type="InterPro" id="IPR004704">
    <property type="entry name" value="PTS_IID_man"/>
</dbReference>
<reference evidence="2 3" key="1">
    <citation type="submission" date="2019-10" db="EMBL/GenBank/DDBJ databases">
        <title>The completed genome of Lactobacillus harbinensis M1.</title>
        <authorList>
            <person name="Zheng Y."/>
        </authorList>
    </citation>
    <scope>NUCLEOTIDE SEQUENCE [LARGE SCALE GENOMIC DNA]</scope>
    <source>
        <strain evidence="2 3">M1</strain>
    </source>
</reference>
<dbReference type="PANTHER" id="PTHR32502">
    <property type="entry name" value="N-ACETYLGALACTOSAMINE PERMEASE II COMPONENT-RELATED"/>
    <property type="match status" value="1"/>
</dbReference>
<dbReference type="Proteomes" id="UP000326779">
    <property type="component" value="Chromosome"/>
</dbReference>
<evidence type="ECO:0000313" key="2">
    <source>
        <dbReference type="EMBL" id="QFR24684.1"/>
    </source>
</evidence>
<dbReference type="Pfam" id="PF03613">
    <property type="entry name" value="EIID-AGA"/>
    <property type="match status" value="1"/>
</dbReference>
<protein>
    <recommendedName>
        <fullName evidence="4">PTS system mannose/fructose/sorbose family transporter subunit IID</fullName>
    </recommendedName>
</protein>
<dbReference type="AlphaFoldDB" id="A0A5P8M8Q5"/>
<dbReference type="PROSITE" id="PS51108">
    <property type="entry name" value="PTS_EIID"/>
    <property type="match status" value="1"/>
</dbReference>
<dbReference type="KEGG" id="lhb:D1010_15610"/>
<proteinExistence type="predicted"/>
<dbReference type="GO" id="GO:0009401">
    <property type="term" value="P:phosphoenolpyruvate-dependent sugar phosphotransferase system"/>
    <property type="evidence" value="ECO:0007669"/>
    <property type="project" value="InterPro"/>
</dbReference>
<accession>A0A5P8M8Q5</accession>
<keyword evidence="1" id="KW-0812">Transmembrane</keyword>
<keyword evidence="1" id="KW-1133">Transmembrane helix</keyword>
<feature type="transmembrane region" description="Helical" evidence="1">
    <location>
        <begin position="170"/>
        <end position="189"/>
    </location>
</feature>
<evidence type="ECO:0008006" key="4">
    <source>
        <dbReference type="Google" id="ProtNLM"/>
    </source>
</evidence>